<evidence type="ECO:0000256" key="3">
    <source>
        <dbReference type="ARBA" id="ARBA00022605"/>
    </source>
</evidence>
<dbReference type="FunFam" id="3.40.50.80:FF:000001">
    <property type="entry name" value="NADPH--cytochrome P450 reductase 1"/>
    <property type="match status" value="1"/>
</dbReference>
<dbReference type="Pfam" id="PF00175">
    <property type="entry name" value="NAD_binding_1"/>
    <property type="match status" value="1"/>
</dbReference>
<organism evidence="15 16">
    <name type="scientific">Symbiochloris irregularis</name>
    <dbReference type="NCBI Taxonomy" id="706552"/>
    <lineage>
        <taxon>Eukaryota</taxon>
        <taxon>Viridiplantae</taxon>
        <taxon>Chlorophyta</taxon>
        <taxon>core chlorophytes</taxon>
        <taxon>Trebouxiophyceae</taxon>
        <taxon>Trebouxiales</taxon>
        <taxon>Trebouxiaceae</taxon>
        <taxon>Symbiochloris</taxon>
    </lineage>
</organism>
<sequence length="626" mass="66522">MLAAVRVLTVSGATETAHGGLLEICLTAAYSPQTPQQGQEEASAKVPKLVGGASILARLRAERAKSAAKAKSTASARAYIVYASQTGTANEIANGMAAEAGQHGVKAQAMSCNELGFEKLAKMPAPTVVVLIAASTGDGDCPDNSASFFAHMKRRSLESNTLAHVRFTCLGLGDSNYTRFMAVSRAFRTRFQDLGAQRFYDFKEADEVDGIEPIVEAWVAGLWAPLKQTLQADASSAVQSTEAPAPAANGQAQKDAGIPALIPCRVALQWLEASQAARVLDAEKSYRPGGSEIAQHTNGANFTADQPFWASLSCAQRLSAQDSDRTVLHLELDTSGSGMSPDPGDSLGVVPQNDPDLVAALLARLGWDGRRVFSVAPAAGSGSEDGGDTKLLPHLHWPCSIQHALTYHCDIASPPRKSLLRLLAEQASMQRLSVKENGHASVQLPVFVRSGGAFKPPSTLTGPWIMIGPGTGVAPFRGFLQRRRKLLHQSSAGHSAGQAWLFCGCRRRQEDFLYGQEFQRFVAEGILSRLHVAFSRAGPSKVYVQHLIREQAAALAPLLTHPEAHIFICGDGTHMARDVHAALLDVLTGQAGAKAAGDSEVLSAAKAAEHLSAMAGQGRYVRDIWS</sequence>
<dbReference type="SUPFAM" id="SSF52343">
    <property type="entry name" value="Ferredoxin reductase-like, C-terminal NADP-linked domain"/>
    <property type="match status" value="1"/>
</dbReference>
<keyword evidence="3" id="KW-0028">Amino-acid biosynthesis</keyword>
<dbReference type="GO" id="GO:0050667">
    <property type="term" value="P:homocysteine metabolic process"/>
    <property type="evidence" value="ECO:0007669"/>
    <property type="project" value="TreeGrafter"/>
</dbReference>
<dbReference type="InterPro" id="IPR017938">
    <property type="entry name" value="Riboflavin_synthase-like_b-brl"/>
</dbReference>
<dbReference type="PROSITE" id="PS50902">
    <property type="entry name" value="FLAVODOXIN_LIKE"/>
    <property type="match status" value="1"/>
</dbReference>
<evidence type="ECO:0000313" key="15">
    <source>
        <dbReference type="EMBL" id="KAK9807225.1"/>
    </source>
</evidence>
<evidence type="ECO:0000259" key="13">
    <source>
        <dbReference type="PROSITE" id="PS50902"/>
    </source>
</evidence>
<evidence type="ECO:0000256" key="5">
    <source>
        <dbReference type="ARBA" id="ARBA00022643"/>
    </source>
</evidence>
<evidence type="ECO:0000256" key="6">
    <source>
        <dbReference type="ARBA" id="ARBA00022691"/>
    </source>
</evidence>
<keyword evidence="8" id="KW-0521">NADP</keyword>
<keyword evidence="10" id="KW-0486">Methionine biosynthesis</keyword>
<keyword evidence="7" id="KW-0274">FAD</keyword>
<dbReference type="PANTHER" id="PTHR19384:SF84">
    <property type="entry name" value="METHIONINE SYNTHASE REDUCTASE"/>
    <property type="match status" value="1"/>
</dbReference>
<dbReference type="Gene3D" id="1.20.990.10">
    <property type="entry name" value="NADPH-cytochrome p450 Reductase, Chain A, domain 3"/>
    <property type="match status" value="1"/>
</dbReference>
<dbReference type="InterPro" id="IPR023173">
    <property type="entry name" value="NADPH_Cyt_P450_Rdtase_alpha"/>
</dbReference>
<dbReference type="Pfam" id="PF00667">
    <property type="entry name" value="FAD_binding_1"/>
    <property type="match status" value="1"/>
</dbReference>
<dbReference type="InterPro" id="IPR001094">
    <property type="entry name" value="Flavdoxin-like"/>
</dbReference>
<feature type="domain" description="Flavodoxin-like" evidence="13">
    <location>
        <begin position="78"/>
        <end position="223"/>
    </location>
</feature>
<dbReference type="Gene3D" id="3.40.50.80">
    <property type="entry name" value="Nucleotide-binding domain of ferredoxin-NADP reductase (FNR) module"/>
    <property type="match status" value="1"/>
</dbReference>
<dbReference type="GO" id="GO:0050660">
    <property type="term" value="F:flavin adenine dinucleotide binding"/>
    <property type="evidence" value="ECO:0007669"/>
    <property type="project" value="TreeGrafter"/>
</dbReference>
<dbReference type="PRINTS" id="PR00369">
    <property type="entry name" value="FLAVODOXIN"/>
</dbReference>
<dbReference type="EMBL" id="JALJOQ010000033">
    <property type="protein sequence ID" value="KAK9807225.1"/>
    <property type="molecule type" value="Genomic_DNA"/>
</dbReference>
<comment type="cofactor">
    <cofactor evidence="1">
        <name>FMN</name>
        <dbReference type="ChEBI" id="CHEBI:58210"/>
    </cofactor>
</comment>
<dbReference type="InterPro" id="IPR008254">
    <property type="entry name" value="Flavodoxin/NO_synth"/>
</dbReference>
<dbReference type="Pfam" id="PF00258">
    <property type="entry name" value="Flavodoxin_1"/>
    <property type="match status" value="1"/>
</dbReference>
<dbReference type="Gene3D" id="2.40.30.10">
    <property type="entry name" value="Translation factors"/>
    <property type="match status" value="1"/>
</dbReference>
<keyword evidence="6" id="KW-0949">S-adenosyl-L-methionine</keyword>
<comment type="cofactor">
    <cofactor evidence="2">
        <name>FAD</name>
        <dbReference type="ChEBI" id="CHEBI:57692"/>
    </cofactor>
</comment>
<dbReference type="EC" id="1.16.1.8" evidence="11"/>
<evidence type="ECO:0000256" key="12">
    <source>
        <dbReference type="ARBA" id="ARBA00040659"/>
    </source>
</evidence>
<name>A0AAW1PBT2_9CHLO</name>
<evidence type="ECO:0000256" key="8">
    <source>
        <dbReference type="ARBA" id="ARBA00022857"/>
    </source>
</evidence>
<gene>
    <name evidence="15" type="ORF">WJX73_010755</name>
</gene>
<keyword evidence="5" id="KW-0288">FMN</keyword>
<dbReference type="InterPro" id="IPR001433">
    <property type="entry name" value="OxRdtase_FAD/NAD-bd"/>
</dbReference>
<evidence type="ECO:0000256" key="2">
    <source>
        <dbReference type="ARBA" id="ARBA00001974"/>
    </source>
</evidence>
<proteinExistence type="predicted"/>
<dbReference type="InterPro" id="IPR039261">
    <property type="entry name" value="FNR_nucleotide-bd"/>
</dbReference>
<accession>A0AAW1PBT2</accession>
<dbReference type="GO" id="GO:0009086">
    <property type="term" value="P:methionine biosynthetic process"/>
    <property type="evidence" value="ECO:0007669"/>
    <property type="project" value="UniProtKB-KW"/>
</dbReference>
<protein>
    <recommendedName>
        <fullName evidence="12">Methionine synthase reductase</fullName>
        <ecNumber evidence="11">1.16.1.8</ecNumber>
    </recommendedName>
</protein>
<dbReference type="SUPFAM" id="SSF63380">
    <property type="entry name" value="Riboflavin synthase domain-like"/>
    <property type="match status" value="1"/>
</dbReference>
<dbReference type="InterPro" id="IPR001709">
    <property type="entry name" value="Flavoprot_Pyr_Nucl_cyt_Rdtase"/>
</dbReference>
<evidence type="ECO:0000256" key="11">
    <source>
        <dbReference type="ARBA" id="ARBA00039088"/>
    </source>
</evidence>
<reference evidence="15 16" key="1">
    <citation type="journal article" date="2024" name="Nat. Commun.">
        <title>Phylogenomics reveals the evolutionary origins of lichenization in chlorophyte algae.</title>
        <authorList>
            <person name="Puginier C."/>
            <person name="Libourel C."/>
            <person name="Otte J."/>
            <person name="Skaloud P."/>
            <person name="Haon M."/>
            <person name="Grisel S."/>
            <person name="Petersen M."/>
            <person name="Berrin J.G."/>
            <person name="Delaux P.M."/>
            <person name="Dal Grande F."/>
            <person name="Keller J."/>
        </authorList>
    </citation>
    <scope>NUCLEOTIDE SEQUENCE [LARGE SCALE GENOMIC DNA]</scope>
    <source>
        <strain evidence="15 16">SAG 2036</strain>
    </source>
</reference>
<keyword evidence="9" id="KW-0560">Oxidoreductase</keyword>
<evidence type="ECO:0000259" key="14">
    <source>
        <dbReference type="PROSITE" id="PS51384"/>
    </source>
</evidence>
<dbReference type="InterPro" id="IPR029039">
    <property type="entry name" value="Flavoprotein-like_sf"/>
</dbReference>
<dbReference type="PRINTS" id="PR00371">
    <property type="entry name" value="FPNCR"/>
</dbReference>
<dbReference type="PROSITE" id="PS51384">
    <property type="entry name" value="FAD_FR"/>
    <property type="match status" value="1"/>
</dbReference>
<evidence type="ECO:0000313" key="16">
    <source>
        <dbReference type="Proteomes" id="UP001465755"/>
    </source>
</evidence>
<dbReference type="PANTHER" id="PTHR19384">
    <property type="entry name" value="NITRIC OXIDE SYNTHASE-RELATED"/>
    <property type="match status" value="1"/>
</dbReference>
<evidence type="ECO:0000256" key="7">
    <source>
        <dbReference type="ARBA" id="ARBA00022827"/>
    </source>
</evidence>
<dbReference type="SUPFAM" id="SSF52218">
    <property type="entry name" value="Flavoproteins"/>
    <property type="match status" value="1"/>
</dbReference>
<evidence type="ECO:0000256" key="10">
    <source>
        <dbReference type="ARBA" id="ARBA00023167"/>
    </source>
</evidence>
<dbReference type="Gene3D" id="3.40.50.360">
    <property type="match status" value="1"/>
</dbReference>
<dbReference type="AlphaFoldDB" id="A0AAW1PBT2"/>
<dbReference type="GO" id="GO:0010181">
    <property type="term" value="F:FMN binding"/>
    <property type="evidence" value="ECO:0007669"/>
    <property type="project" value="InterPro"/>
</dbReference>
<evidence type="ECO:0000256" key="1">
    <source>
        <dbReference type="ARBA" id="ARBA00001917"/>
    </source>
</evidence>
<dbReference type="Proteomes" id="UP001465755">
    <property type="component" value="Unassembled WGS sequence"/>
</dbReference>
<keyword evidence="16" id="KW-1185">Reference proteome</keyword>
<evidence type="ECO:0000256" key="4">
    <source>
        <dbReference type="ARBA" id="ARBA00022630"/>
    </source>
</evidence>
<dbReference type="GO" id="GO:0005829">
    <property type="term" value="C:cytosol"/>
    <property type="evidence" value="ECO:0007669"/>
    <property type="project" value="TreeGrafter"/>
</dbReference>
<comment type="caution">
    <text evidence="15">The sequence shown here is derived from an EMBL/GenBank/DDBJ whole genome shotgun (WGS) entry which is preliminary data.</text>
</comment>
<dbReference type="InterPro" id="IPR017927">
    <property type="entry name" value="FAD-bd_FR_type"/>
</dbReference>
<feature type="domain" description="FAD-binding FR-type" evidence="14">
    <location>
        <begin position="305"/>
        <end position="457"/>
    </location>
</feature>
<evidence type="ECO:0000256" key="9">
    <source>
        <dbReference type="ARBA" id="ARBA00023002"/>
    </source>
</evidence>
<keyword evidence="4" id="KW-0285">Flavoprotein</keyword>
<dbReference type="InterPro" id="IPR003097">
    <property type="entry name" value="CysJ-like_FAD-binding"/>
</dbReference>
<dbReference type="GO" id="GO:0030586">
    <property type="term" value="F:[methionine synthase] reductase (NADPH) activity"/>
    <property type="evidence" value="ECO:0007669"/>
    <property type="project" value="UniProtKB-EC"/>
</dbReference>